<dbReference type="PANTHER" id="PTHR30538:SF0">
    <property type="entry name" value="L-LYSINE 2,3-AMINOMUTASE AQ_1632-RELATED"/>
    <property type="match status" value="1"/>
</dbReference>
<keyword evidence="8" id="KW-0408">Iron</keyword>
<dbReference type="InterPro" id="IPR007197">
    <property type="entry name" value="rSAM"/>
</dbReference>
<dbReference type="GO" id="GO:0051539">
    <property type="term" value="F:4 iron, 4 sulfur cluster binding"/>
    <property type="evidence" value="ECO:0007669"/>
    <property type="project" value="UniProtKB-KW"/>
</dbReference>
<keyword evidence="5" id="KW-0949">S-adenosyl-L-methionine</keyword>
<dbReference type="Gene3D" id="3.20.20.70">
    <property type="entry name" value="Aldolase class I"/>
    <property type="match status" value="1"/>
</dbReference>
<evidence type="ECO:0000256" key="1">
    <source>
        <dbReference type="ARBA" id="ARBA00001933"/>
    </source>
</evidence>
<dbReference type="SFLD" id="SFLDG01070">
    <property type="entry name" value="PLP-dependent"/>
    <property type="match status" value="1"/>
</dbReference>
<evidence type="ECO:0000256" key="5">
    <source>
        <dbReference type="ARBA" id="ARBA00022691"/>
    </source>
</evidence>
<keyword evidence="11" id="KW-1185">Reference proteome</keyword>
<comment type="cofactor">
    <cofactor evidence="2">
        <name>[4Fe-4S] cluster</name>
        <dbReference type="ChEBI" id="CHEBI:49883"/>
    </cofactor>
</comment>
<evidence type="ECO:0000256" key="2">
    <source>
        <dbReference type="ARBA" id="ARBA00001966"/>
    </source>
</evidence>
<dbReference type="InterPro" id="IPR003739">
    <property type="entry name" value="Lys_aminomutase/Glu_NH3_mut"/>
</dbReference>
<dbReference type="GO" id="GO:0046872">
    <property type="term" value="F:metal ion binding"/>
    <property type="evidence" value="ECO:0007669"/>
    <property type="project" value="UniProtKB-KW"/>
</dbReference>
<dbReference type="Proteomes" id="UP000184050">
    <property type="component" value="Unassembled WGS sequence"/>
</dbReference>
<evidence type="ECO:0000256" key="4">
    <source>
        <dbReference type="ARBA" id="ARBA00022485"/>
    </source>
</evidence>
<evidence type="ECO:0000256" key="8">
    <source>
        <dbReference type="ARBA" id="ARBA00023004"/>
    </source>
</evidence>
<reference evidence="10 11" key="1">
    <citation type="submission" date="2016-11" db="EMBL/GenBank/DDBJ databases">
        <authorList>
            <person name="Jaros S."/>
            <person name="Januszkiewicz K."/>
            <person name="Wedrychowicz H."/>
        </authorList>
    </citation>
    <scope>NUCLEOTIDE SEQUENCE [LARGE SCALE GENOMIC DNA]</scope>
    <source>
        <strain evidence="10 11">DSM 27063</strain>
    </source>
</reference>
<organism evidence="10 11">
    <name type="scientific">Tangfeifania diversioriginum</name>
    <dbReference type="NCBI Taxonomy" id="1168035"/>
    <lineage>
        <taxon>Bacteria</taxon>
        <taxon>Pseudomonadati</taxon>
        <taxon>Bacteroidota</taxon>
        <taxon>Bacteroidia</taxon>
        <taxon>Marinilabiliales</taxon>
        <taxon>Prolixibacteraceae</taxon>
        <taxon>Tangfeifania</taxon>
    </lineage>
</organism>
<keyword evidence="6" id="KW-0479">Metal-binding</keyword>
<keyword evidence="7" id="KW-0663">Pyridoxal phosphate</keyword>
<evidence type="ECO:0000313" key="11">
    <source>
        <dbReference type="Proteomes" id="UP000184050"/>
    </source>
</evidence>
<evidence type="ECO:0000256" key="6">
    <source>
        <dbReference type="ARBA" id="ARBA00022723"/>
    </source>
</evidence>
<dbReference type="RefSeq" id="WP_073173087.1">
    <property type="nucleotide sequence ID" value="NZ_FQZE01000038.1"/>
</dbReference>
<keyword evidence="4" id="KW-0004">4Fe-4S</keyword>
<dbReference type="InterPro" id="IPR058240">
    <property type="entry name" value="rSAM_sf"/>
</dbReference>
<dbReference type="PANTHER" id="PTHR30538">
    <property type="entry name" value="LYSINE 2,3-AMINOMUTASE-RELATED"/>
    <property type="match status" value="1"/>
</dbReference>
<keyword evidence="9" id="KW-0411">Iron-sulfur</keyword>
<evidence type="ECO:0000256" key="7">
    <source>
        <dbReference type="ARBA" id="ARBA00022898"/>
    </source>
</evidence>
<dbReference type="SFLD" id="SFLDS00029">
    <property type="entry name" value="Radical_SAM"/>
    <property type="match status" value="1"/>
</dbReference>
<proteinExistence type="inferred from homology"/>
<dbReference type="EMBL" id="FQZE01000038">
    <property type="protein sequence ID" value="SHJ89483.1"/>
    <property type="molecule type" value="Genomic_DNA"/>
</dbReference>
<evidence type="ECO:0000313" key="10">
    <source>
        <dbReference type="EMBL" id="SHJ89483.1"/>
    </source>
</evidence>
<name>A0A1M6N1H2_9BACT</name>
<gene>
    <name evidence="10" type="ORF">SAMN05444280_13818</name>
</gene>
<dbReference type="STRING" id="1168035.SAMN05444280_13818"/>
<dbReference type="GO" id="GO:0003824">
    <property type="term" value="F:catalytic activity"/>
    <property type="evidence" value="ECO:0007669"/>
    <property type="project" value="InterPro"/>
</dbReference>
<comment type="similarity">
    <text evidence="3">Belongs to the radical SAM superfamily. KamA family.</text>
</comment>
<protein>
    <submittedName>
        <fullName evidence="10">KamA family protein</fullName>
    </submittedName>
</protein>
<sequence length="432" mass="50007">MMKYRSFSLHNFRQIPQMEFLTEEQKFNIEVVGTVLPFKTNNYVVDELIDWENFEKDPFFILNFPQKEMLDEASFSKIANLLKNNVPKKELQNEVKKIRLKLNPNPAGQESNVPVLNGKKLTGIQHKYRETMLFFPSQGQTCHAYCTFCFRWPQFALNEFKFAMKEADTLIEYLKANPHITDVLFTGGDPAIMKTRFFESYFNALADADLPNLKNIRIGTKALAYWPYRFTTDEDAGDLLRLFEKMKRKGINIALMAHFNHPDELKTDAVKEAVKNLLAAGVQIRSQSPVMKNINAHPDIWARNWREQVKLGIIPYYMFIARDTGAQDYFAVTLQQCWQIFRNAYNQVSGICRTVKGPSMSCSPGKVQVVGVSEINGEKVFVLNFLQGRDPSWVGQPFFAKYNPDAIWIDDLEPAFGESNFFFEEEYYEMLA</sequence>
<dbReference type="InterPro" id="IPR013785">
    <property type="entry name" value="Aldolase_TIM"/>
</dbReference>
<dbReference type="AlphaFoldDB" id="A0A1M6N1H2"/>
<evidence type="ECO:0000256" key="3">
    <source>
        <dbReference type="ARBA" id="ARBA00008703"/>
    </source>
</evidence>
<comment type="cofactor">
    <cofactor evidence="1">
        <name>pyridoxal 5'-phosphate</name>
        <dbReference type="ChEBI" id="CHEBI:597326"/>
    </cofactor>
</comment>
<dbReference type="SUPFAM" id="SSF102114">
    <property type="entry name" value="Radical SAM enzymes"/>
    <property type="match status" value="1"/>
</dbReference>
<accession>A0A1M6N1H2</accession>
<evidence type="ECO:0000256" key="9">
    <source>
        <dbReference type="ARBA" id="ARBA00023014"/>
    </source>
</evidence>